<evidence type="ECO:0000313" key="2">
    <source>
        <dbReference type="Proteomes" id="UP000032247"/>
    </source>
</evidence>
<dbReference type="PATRIC" id="fig|1423.173.peg.4989"/>
<dbReference type="Gene3D" id="1.20.140.160">
    <property type="match status" value="1"/>
</dbReference>
<proteinExistence type="predicted"/>
<dbReference type="SUPFAM" id="SSF88659">
    <property type="entry name" value="Sigma3 and sigma4 domains of RNA polymerase sigma factors"/>
    <property type="match status" value="1"/>
</dbReference>
<dbReference type="InterPro" id="IPR014284">
    <property type="entry name" value="RNA_pol_sigma-70_dom"/>
</dbReference>
<dbReference type="GO" id="GO:0003700">
    <property type="term" value="F:DNA-binding transcription factor activity"/>
    <property type="evidence" value="ECO:0007669"/>
    <property type="project" value="InterPro"/>
</dbReference>
<dbReference type="NCBIfam" id="TIGR02937">
    <property type="entry name" value="sigma70-ECF"/>
    <property type="match status" value="1"/>
</dbReference>
<gene>
    <name evidence="1" type="ORF">SC09_contig8orf00193</name>
</gene>
<dbReference type="RefSeq" id="WP_043859119.1">
    <property type="nucleotide sequence ID" value="NZ_CP103996.1"/>
</dbReference>
<dbReference type="InterPro" id="IPR013324">
    <property type="entry name" value="RNA_pol_sigma_r3/r4-like"/>
</dbReference>
<evidence type="ECO:0000313" key="1">
    <source>
        <dbReference type="EMBL" id="KIU04528.1"/>
    </source>
</evidence>
<dbReference type="AlphaFoldDB" id="A0A0D1I6W1"/>
<dbReference type="InterPro" id="IPR007630">
    <property type="entry name" value="RNA_pol_sigma70_r4"/>
</dbReference>
<dbReference type="Proteomes" id="UP000032247">
    <property type="component" value="Unassembled WGS sequence"/>
</dbReference>
<protein>
    <submittedName>
        <fullName evidence="1">YvrI</fullName>
    </submittedName>
</protein>
<comment type="caution">
    <text evidence="1">The sequence shown here is derived from an EMBL/GenBank/DDBJ whole genome shotgun (WGS) entry which is preliminary data.</text>
</comment>
<sequence length="224" mass="26774">MKSESVNTDEYCCQTTNENDYVDENKALHEVERLRVRLSEVVKNPVMKEFLEDPENKAIFYDAIEHPTIQKLITLDKQFKNFYRVNRIIRYLSGFIRRYPIDYDKRVKRRNKRYQLILNKPLVHHKDNTQNEVGDLIIDDRSIDPLEHLIVKDRNLFPLYNKTLDKAVQHLTPKQTRILDLYYDKGFTNKEIGGLFGETKQNISYWHQKTLNQLKEALENEEGE</sequence>
<dbReference type="EMBL" id="JXBC01000014">
    <property type="protein sequence ID" value="KIU04528.1"/>
    <property type="molecule type" value="Genomic_DNA"/>
</dbReference>
<organism evidence="1 2">
    <name type="scientific">Bacillus subtilis</name>
    <dbReference type="NCBI Taxonomy" id="1423"/>
    <lineage>
        <taxon>Bacteria</taxon>
        <taxon>Bacillati</taxon>
        <taxon>Bacillota</taxon>
        <taxon>Bacilli</taxon>
        <taxon>Bacillales</taxon>
        <taxon>Bacillaceae</taxon>
        <taxon>Bacillus</taxon>
    </lineage>
</organism>
<dbReference type="Pfam" id="PF04545">
    <property type="entry name" value="Sigma70_r4"/>
    <property type="match status" value="1"/>
</dbReference>
<dbReference type="GO" id="GO:0006352">
    <property type="term" value="P:DNA-templated transcription initiation"/>
    <property type="evidence" value="ECO:0007669"/>
    <property type="project" value="InterPro"/>
</dbReference>
<accession>A0A0D1I6W1</accession>
<reference evidence="1 2" key="1">
    <citation type="submission" date="2014-12" db="EMBL/GenBank/DDBJ databases">
        <title>Comparative genome analysis of Bacillus coagulans HM-08, Clostridium butyricum HM-68, Bacillus subtilis HM-66 and Bacillus licheniformis BL-09.</title>
        <authorList>
            <person name="Zhang H."/>
        </authorList>
    </citation>
    <scope>NUCLEOTIDE SEQUENCE [LARGE SCALE GENOMIC DNA]</scope>
    <source>
        <strain evidence="1 2">HM-66</strain>
    </source>
</reference>
<name>A0A0D1I6W1_BACIU</name>